<proteinExistence type="predicted"/>
<evidence type="ECO:0000313" key="1">
    <source>
        <dbReference type="EMBL" id="QKU35237.1"/>
    </source>
</evidence>
<dbReference type="GeneID" id="80518659"/>
<dbReference type="RefSeq" id="YP_010781895.1">
    <property type="nucleotide sequence ID" value="NC_075039.1"/>
</dbReference>
<sequence>MKKILLRRSSILDHILRQQKMSFNYLFQSETIVTVSGQCHECFVVVDHNCPHGRKVLRHAQRGAGVNMYQRKDGSFDCQFCAHPIHHECN</sequence>
<reference evidence="1" key="1">
    <citation type="submission" date="2017-01" db="EMBL/GenBank/DDBJ databases">
        <authorList>
            <person name="Assis F.L."/>
            <person name="Abrahao J.S."/>
            <person name="Silva L."/>
            <person name="Khalil J.B."/>
            <person name="Rodrigues R."/>
            <person name="Silva L.S."/>
            <person name="Arantes T."/>
            <person name="Boratto P."/>
            <person name="Andrade M."/>
            <person name="Kroon E.G."/>
            <person name="Ribeiro B."/>
            <person name="Bergier I."/>
            <person name="Seligmann H."/>
            <person name="Ghigo E."/>
            <person name="Colson P."/>
            <person name="Levasseur A."/>
            <person name="Raoult D."/>
            <person name="Scola B.L."/>
        </authorList>
    </citation>
    <scope>NUCLEOTIDE SEQUENCE</scope>
    <source>
        <strain evidence="1">Soda lake</strain>
    </source>
</reference>
<protein>
    <submittedName>
        <fullName evidence="1">Putative orfan</fullName>
    </submittedName>
</protein>
<dbReference type="EMBL" id="KY523104">
    <property type="protein sequence ID" value="QKU35237.1"/>
    <property type="molecule type" value="Genomic_DNA"/>
</dbReference>
<organism evidence="1">
    <name type="scientific">Tupanvirus soda lake</name>
    <dbReference type="NCBI Taxonomy" id="2126985"/>
    <lineage>
        <taxon>Viruses</taxon>
        <taxon>Varidnaviria</taxon>
        <taxon>Bamfordvirae</taxon>
        <taxon>Nucleocytoviricota</taxon>
        <taxon>Megaviricetes</taxon>
        <taxon>Imitervirales</taxon>
        <taxon>Mimiviridae</taxon>
        <taxon>Megamimivirinae</taxon>
        <taxon>Tupanvirus</taxon>
        <taxon>Tupanvirus salinum</taxon>
    </lineage>
</organism>
<reference evidence="1" key="2">
    <citation type="journal article" date="2018" name="Nat. Commun.">
        <title>Tailed giant Tupanvirus possesses the most complete translational apparatus of the known virosphere.</title>
        <authorList>
            <person name="Abrahao J."/>
            <person name="Silva L."/>
            <person name="Silva L.S."/>
            <person name="Khalil J.Y.B."/>
            <person name="Rodrigues R."/>
            <person name="Arantes T."/>
            <person name="Assis F."/>
            <person name="Boratto P."/>
            <person name="Andrade M."/>
            <person name="Kroon E.G."/>
            <person name="Ribeiro B."/>
            <person name="Bergier I."/>
            <person name="Seligmann H."/>
            <person name="Ghigo E."/>
            <person name="Colson P."/>
            <person name="Levasseur A."/>
            <person name="Kroemer G."/>
            <person name="Raoult D."/>
            <person name="La Scola B."/>
        </authorList>
    </citation>
    <scope>NUCLEOTIDE SEQUENCE [LARGE SCALE GENOMIC DNA]</scope>
    <source>
        <strain evidence="1">Soda lake</strain>
    </source>
</reference>
<accession>A0A6N1NRS3</accession>
<name>A0A6N1NRS3_9VIRU</name>
<dbReference type="KEGG" id="vg:80518659"/>